<gene>
    <name evidence="3" type="ORF">VP01_1199g1</name>
</gene>
<accession>A0A0L6VQM9</accession>
<protein>
    <recommendedName>
        <fullName evidence="5">RNase H type-1 domain-containing protein</fullName>
    </recommendedName>
</protein>
<feature type="transmembrane region" description="Helical" evidence="2">
    <location>
        <begin position="188"/>
        <end position="207"/>
    </location>
</feature>
<proteinExistence type="predicted"/>
<feature type="region of interest" description="Disordered" evidence="1">
    <location>
        <begin position="388"/>
        <end position="415"/>
    </location>
</feature>
<dbReference type="VEuPathDB" id="FungiDB:VP01_1199g1"/>
<comment type="caution">
    <text evidence="3">The sequence shown here is derived from an EMBL/GenBank/DDBJ whole genome shotgun (WGS) entry which is preliminary data.</text>
</comment>
<keyword evidence="2" id="KW-1133">Transmembrane helix</keyword>
<keyword evidence="2" id="KW-0812">Transmembrane</keyword>
<dbReference type="InterPro" id="IPR012337">
    <property type="entry name" value="RNaseH-like_sf"/>
</dbReference>
<feature type="transmembrane region" description="Helical" evidence="2">
    <location>
        <begin position="338"/>
        <end position="360"/>
    </location>
</feature>
<dbReference type="Proteomes" id="UP000037035">
    <property type="component" value="Unassembled WGS sequence"/>
</dbReference>
<dbReference type="OrthoDB" id="2507389at2759"/>
<dbReference type="InterPro" id="IPR036397">
    <property type="entry name" value="RNaseH_sf"/>
</dbReference>
<feature type="compositionally biased region" description="Polar residues" evidence="1">
    <location>
        <begin position="395"/>
        <end position="404"/>
    </location>
</feature>
<dbReference type="SUPFAM" id="SSF53098">
    <property type="entry name" value="Ribonuclease H-like"/>
    <property type="match status" value="1"/>
</dbReference>
<feature type="region of interest" description="Disordered" evidence="1">
    <location>
        <begin position="1"/>
        <end position="22"/>
    </location>
</feature>
<dbReference type="EMBL" id="LAVV01002220">
    <property type="protein sequence ID" value="KNZ63008.1"/>
    <property type="molecule type" value="Genomic_DNA"/>
</dbReference>
<name>A0A0L6VQM9_9BASI</name>
<reference evidence="3 4" key="1">
    <citation type="submission" date="2015-08" db="EMBL/GenBank/DDBJ databases">
        <title>Next Generation Sequencing and Analysis of the Genome of Puccinia sorghi L Schw, the Causal Agent of Maize Common Rust.</title>
        <authorList>
            <person name="Rochi L."/>
            <person name="Burguener G."/>
            <person name="Darino M."/>
            <person name="Turjanski A."/>
            <person name="Kreff E."/>
            <person name="Dieguez M.J."/>
            <person name="Sacco F."/>
        </authorList>
    </citation>
    <scope>NUCLEOTIDE SEQUENCE [LARGE SCALE GENOMIC DNA]</scope>
    <source>
        <strain evidence="3 4">RO10H11247</strain>
    </source>
</reference>
<evidence type="ECO:0000313" key="4">
    <source>
        <dbReference type="Proteomes" id="UP000037035"/>
    </source>
</evidence>
<keyword evidence="2" id="KW-0472">Membrane</keyword>
<dbReference type="GO" id="GO:0003676">
    <property type="term" value="F:nucleic acid binding"/>
    <property type="evidence" value="ECO:0007669"/>
    <property type="project" value="InterPro"/>
</dbReference>
<feature type="compositionally biased region" description="Basic and acidic residues" evidence="1">
    <location>
        <begin position="406"/>
        <end position="415"/>
    </location>
</feature>
<sequence>MRAVNRIHDELKPRPTDWGKGEAVKSTQQLDHLAKHSSSNKKGVLQRLLDPKAEKTGQYLFLEICEAWRDIHEIIDVILVWCPGHQGIVGNEAADLTPHCLHCHHQLNDIWSLTPKPPSIQSKKKAGSVLPTLPGKRNPGAFVQLLPLTQDCETITLQTGSQDEDQIHPPLGGGLPHGIRPLPVSFEILMLFFMLYLLFFLFCFFLFPSLCFPLDRLILIYVYPPLSSPVVFLQPNFEILHLYVMLRQNYTKKKEEKKKSCYKTYVMKKSKHFKKYKILELSHVRGPYTTHRTICVHLSLEKMAPLSPTLPPHGEKAVDPKRKPTKKKRIIHITFNHLYLFFFSFLFFGGGVGCITTYIYTKNMCVEKRVRMVKKKIWGQCMRERETKGKEPSYGQETRSTIISTPKEERYVHGE</sequence>
<evidence type="ECO:0000256" key="1">
    <source>
        <dbReference type="SAM" id="MobiDB-lite"/>
    </source>
</evidence>
<evidence type="ECO:0008006" key="5">
    <source>
        <dbReference type="Google" id="ProtNLM"/>
    </source>
</evidence>
<keyword evidence="4" id="KW-1185">Reference proteome</keyword>
<dbReference type="AlphaFoldDB" id="A0A0L6VQM9"/>
<organism evidence="3 4">
    <name type="scientific">Puccinia sorghi</name>
    <dbReference type="NCBI Taxonomy" id="27349"/>
    <lineage>
        <taxon>Eukaryota</taxon>
        <taxon>Fungi</taxon>
        <taxon>Dikarya</taxon>
        <taxon>Basidiomycota</taxon>
        <taxon>Pucciniomycotina</taxon>
        <taxon>Pucciniomycetes</taxon>
        <taxon>Pucciniales</taxon>
        <taxon>Pucciniaceae</taxon>
        <taxon>Puccinia</taxon>
    </lineage>
</organism>
<dbReference type="Gene3D" id="3.30.420.10">
    <property type="entry name" value="Ribonuclease H-like superfamily/Ribonuclease H"/>
    <property type="match status" value="1"/>
</dbReference>
<evidence type="ECO:0000256" key="2">
    <source>
        <dbReference type="SAM" id="Phobius"/>
    </source>
</evidence>
<evidence type="ECO:0000313" key="3">
    <source>
        <dbReference type="EMBL" id="KNZ63008.1"/>
    </source>
</evidence>